<evidence type="ECO:0000313" key="1">
    <source>
        <dbReference type="EMBL" id="VDM67846.1"/>
    </source>
</evidence>
<gene>
    <name evidence="1" type="ORF">SVUK_LOCUS2844</name>
</gene>
<dbReference type="Proteomes" id="UP000270094">
    <property type="component" value="Unassembled WGS sequence"/>
</dbReference>
<dbReference type="EMBL" id="UYYB01006728">
    <property type="protein sequence ID" value="VDM67846.1"/>
    <property type="molecule type" value="Genomic_DNA"/>
</dbReference>
<sequence length="75" mass="8334">MPVTCMTSSHRIVGVMKAVRESVQTRQRGKCVCGVFDEFQPFQWQSLIDTKDVPNGIAPATLPSTRKTIRLTDAP</sequence>
<proteinExistence type="predicted"/>
<reference evidence="1 2" key="1">
    <citation type="submission" date="2018-11" db="EMBL/GenBank/DDBJ databases">
        <authorList>
            <consortium name="Pathogen Informatics"/>
        </authorList>
    </citation>
    <scope>NUCLEOTIDE SEQUENCE [LARGE SCALE GENOMIC DNA]</scope>
</reference>
<keyword evidence="2" id="KW-1185">Reference proteome</keyword>
<accession>A0A3P7IE87</accession>
<organism evidence="1 2">
    <name type="scientific">Strongylus vulgaris</name>
    <name type="common">Blood worm</name>
    <dbReference type="NCBI Taxonomy" id="40348"/>
    <lineage>
        <taxon>Eukaryota</taxon>
        <taxon>Metazoa</taxon>
        <taxon>Ecdysozoa</taxon>
        <taxon>Nematoda</taxon>
        <taxon>Chromadorea</taxon>
        <taxon>Rhabditida</taxon>
        <taxon>Rhabditina</taxon>
        <taxon>Rhabditomorpha</taxon>
        <taxon>Strongyloidea</taxon>
        <taxon>Strongylidae</taxon>
        <taxon>Strongylus</taxon>
    </lineage>
</organism>
<evidence type="ECO:0000313" key="2">
    <source>
        <dbReference type="Proteomes" id="UP000270094"/>
    </source>
</evidence>
<dbReference type="AlphaFoldDB" id="A0A3P7IE87"/>
<name>A0A3P7IE87_STRVU</name>
<protein>
    <submittedName>
        <fullName evidence="1">Uncharacterized protein</fullName>
    </submittedName>
</protein>